<evidence type="ECO:0000313" key="2">
    <source>
        <dbReference type="EMBL" id="EOD00210.1"/>
    </source>
</evidence>
<protein>
    <recommendedName>
        <fullName evidence="4">Chromosome segregation ATPase</fullName>
    </recommendedName>
</protein>
<dbReference type="PATRIC" id="fig|1304284.3.peg.1722"/>
<proteinExistence type="predicted"/>
<keyword evidence="3" id="KW-1185">Reference proteome</keyword>
<dbReference type="eggNOG" id="COG0497">
    <property type="taxonomic scope" value="Bacteria"/>
</dbReference>
<evidence type="ECO:0000313" key="3">
    <source>
        <dbReference type="Proteomes" id="UP000013378"/>
    </source>
</evidence>
<sequence>MDEIILIQELEEKLSAIKNFYSKESGKRDRIQEEINNYNEELQEVNEKIDLLEKVNILMQKTSKYAREQAKKQIESLVTNCLQYIFDSNIEFKIKIEELYGKPNAEFYVITKHKDEIIKTKPQLSRGGGIVDIVSLALRIAFIQIHKPNVEGPIILDEPAKHVSEDYIFNVAEFLKQVSEMFDRQIIMVTHNNHLSSVSTTSYRVELKGTESSVYKVST</sequence>
<dbReference type="SUPFAM" id="SSF52540">
    <property type="entry name" value="P-loop containing nucleoside triphosphate hydrolases"/>
    <property type="match status" value="1"/>
</dbReference>
<feature type="coiled-coil region" evidence="1">
    <location>
        <begin position="21"/>
        <end position="55"/>
    </location>
</feature>
<dbReference type="RefSeq" id="WP_006314329.1">
    <property type="nucleotide sequence ID" value="NZ_ARZA01000200.1"/>
</dbReference>
<keyword evidence="1" id="KW-0175">Coiled coil</keyword>
<name>R1CD36_9FIRM</name>
<dbReference type="PANTHER" id="PTHR41259:SF1">
    <property type="entry name" value="DOUBLE-STRAND BREAK REPAIR RAD50 ATPASE, PUTATIVE-RELATED"/>
    <property type="match status" value="1"/>
</dbReference>
<gene>
    <name evidence="2" type="ORF">L21TH_1755</name>
</gene>
<evidence type="ECO:0008006" key="4">
    <source>
        <dbReference type="Google" id="ProtNLM"/>
    </source>
</evidence>
<dbReference type="InterPro" id="IPR027417">
    <property type="entry name" value="P-loop_NTPase"/>
</dbReference>
<dbReference type="AlphaFoldDB" id="R1CD36"/>
<dbReference type="Gene3D" id="3.40.50.300">
    <property type="entry name" value="P-loop containing nucleotide triphosphate hydrolases"/>
    <property type="match status" value="1"/>
</dbReference>
<dbReference type="STRING" id="1304284.L21TH_1755"/>
<dbReference type="Proteomes" id="UP000013378">
    <property type="component" value="Unassembled WGS sequence"/>
</dbReference>
<comment type="caution">
    <text evidence="2">The sequence shown here is derived from an EMBL/GenBank/DDBJ whole genome shotgun (WGS) entry which is preliminary data.</text>
</comment>
<accession>R1CD36</accession>
<evidence type="ECO:0000256" key="1">
    <source>
        <dbReference type="SAM" id="Coils"/>
    </source>
</evidence>
<dbReference type="PANTHER" id="PTHR41259">
    <property type="entry name" value="DOUBLE-STRAND BREAK REPAIR RAD50 ATPASE, PUTATIVE-RELATED"/>
    <property type="match status" value="1"/>
</dbReference>
<reference evidence="2 3" key="1">
    <citation type="journal article" date="2015" name="Geomicrobiol. J.">
        <title>Caldisalinibacter kiritimatiensis gen. nov., sp. nov., a moderately thermohalophilic thiosulfate-reducing bacterium from a hypersaline microbial mat.</title>
        <authorList>
            <person name="Ben Hania W."/>
            <person name="Joseph M."/>
            <person name="Fiebig A."/>
            <person name="Bunk B."/>
            <person name="Klenk H.-P."/>
            <person name="Fardeau M.-L."/>
            <person name="Spring S."/>
        </authorList>
    </citation>
    <scope>NUCLEOTIDE SEQUENCE [LARGE SCALE GENOMIC DNA]</scope>
    <source>
        <strain evidence="2 3">L21-TH-D2</strain>
    </source>
</reference>
<organism evidence="2 3">
    <name type="scientific">Caldisalinibacter kiritimatiensis</name>
    <dbReference type="NCBI Taxonomy" id="1304284"/>
    <lineage>
        <taxon>Bacteria</taxon>
        <taxon>Bacillati</taxon>
        <taxon>Bacillota</taxon>
        <taxon>Tissierellia</taxon>
        <taxon>Tissierellales</taxon>
        <taxon>Thermohalobacteraceae</taxon>
        <taxon>Caldisalinibacter</taxon>
    </lineage>
</organism>
<dbReference type="EMBL" id="ARZA01000200">
    <property type="protein sequence ID" value="EOD00210.1"/>
    <property type="molecule type" value="Genomic_DNA"/>
</dbReference>